<dbReference type="AlphaFoldDB" id="A0A6B3C1G0"/>
<protein>
    <submittedName>
        <fullName evidence="1">Uncharacterized protein</fullName>
    </submittedName>
</protein>
<gene>
    <name evidence="1" type="ORF">G3I71_32810</name>
</gene>
<proteinExistence type="predicted"/>
<comment type="caution">
    <text evidence="1">The sequence shown here is derived from an EMBL/GenBank/DDBJ whole genome shotgun (WGS) entry which is preliminary data.</text>
</comment>
<reference evidence="1" key="1">
    <citation type="submission" date="2020-01" db="EMBL/GenBank/DDBJ databases">
        <title>Insect and environment-associated Actinomycetes.</title>
        <authorList>
            <person name="Currrie C."/>
            <person name="Chevrette M."/>
            <person name="Carlson C."/>
            <person name="Stubbendieck R."/>
            <person name="Wendt-Pienkowski E."/>
        </authorList>
    </citation>
    <scope>NUCLEOTIDE SEQUENCE</scope>
    <source>
        <strain evidence="1">SID12501</strain>
    </source>
</reference>
<accession>A0A6B3C1G0</accession>
<dbReference type="RefSeq" id="WP_164320356.1">
    <property type="nucleotide sequence ID" value="NZ_JAAGLU010000032.1"/>
</dbReference>
<organism evidence="1">
    <name type="scientific">Streptomyces sp. SID12501</name>
    <dbReference type="NCBI Taxonomy" id="2706042"/>
    <lineage>
        <taxon>Bacteria</taxon>
        <taxon>Bacillati</taxon>
        <taxon>Actinomycetota</taxon>
        <taxon>Actinomycetes</taxon>
        <taxon>Kitasatosporales</taxon>
        <taxon>Streptomycetaceae</taxon>
        <taxon>Streptomyces</taxon>
    </lineage>
</organism>
<name>A0A6B3C1G0_9ACTN</name>
<evidence type="ECO:0000313" key="1">
    <source>
        <dbReference type="EMBL" id="NEC90479.1"/>
    </source>
</evidence>
<sequence>MVFPQTPLTVLVELWIGGTWVDVTSDVYTANKIVISRGRADEGVRVDPGKCTLTFNNRSGKYSPRNPLSPYYLLIGRNTLIRVSVKAGTPFLDLPGSSTAYASTPDTAALDITGDLDVRIDATLSNWTDYATGSGSTTHLVGKLGFAGGTKSWFLGTRNRALYFEWSADGTATLSASSTLPFPNTASGRIALRATLDVDNGAGGRTVTFYTAPSGTSGPWTQFGSAVVQAGTTSIFNSATALRVGRATDVGFTQPNGRFHKAEVRSGIGGSVVAVPDFSIPAAGAGSFVDSAGLTWTVTAPATITNRRTRFIGEVSSWPSRWDVSGKDVRVPVEAAGILRRLGQGTKALDSTLRRRIPSYTPLAYWPMEEGASATRAYSPVAGVAPLTLTRATWASADTLASSNALPVLASSGADLPMMSGRIPAPTAAITSWAVRYIYRLDTANTTLRTFMRILSTGTVAEWYIQQRNDLTRIIGLATDGTTVFTQDVATGTDLYGAWIHVRFTATQNGGNVDWVITWTDVGGDAGNAFASFAGTVGRPTGVASPPDGYSADLDGMALGHISAWPSNTTTAYSGAIDAWTGETAGARMTRLGVEENLPLTQYGDPTTQEQVGPQRPDTLLTLFEEAADADGGILSEQRESVGLTYRDRNSLYNQPVALALNYQSPGHVAPPLEPVDDDQNIRNDITVQRTDGASARLTLDTGALSTAAPPGGVGVYDDSLTLNLYSDDQVQQQAAWRLHLGTVDEARYPLLHVDLAAAPTLIDSATGLDSGDRATIANPPAWLPPGPIDLLAQGYTETIGHPADWGLEFNCTPASPWTVGVTGDSLLGRADISSSELATGINSTALTLSVNTTTGPSWNTGGADFPFNIRLGGEVMTVSAISGTSNPQTFTISARSVNGIVKSHSASTPLALAQPAVIAQ</sequence>
<dbReference type="EMBL" id="JAAGLU010000032">
    <property type="protein sequence ID" value="NEC90479.1"/>
    <property type="molecule type" value="Genomic_DNA"/>
</dbReference>